<gene>
    <name evidence="13" type="ORF">EAI93_07480</name>
    <name evidence="12" type="ORF">ERS852456_01216</name>
</gene>
<dbReference type="InterPro" id="IPR036188">
    <property type="entry name" value="FAD/NAD-bd_sf"/>
</dbReference>
<evidence type="ECO:0000256" key="3">
    <source>
        <dbReference type="ARBA" id="ARBA00011048"/>
    </source>
</evidence>
<evidence type="ECO:0000313" key="12">
    <source>
        <dbReference type="EMBL" id="CUN94538.1"/>
    </source>
</evidence>
<dbReference type="CDD" id="cd02803">
    <property type="entry name" value="OYE_like_FMN_family"/>
    <property type="match status" value="1"/>
</dbReference>
<dbReference type="AlphaFoldDB" id="A0A174B4L2"/>
<protein>
    <submittedName>
        <fullName evidence="13">FAD-dependent oxidoreductase</fullName>
    </submittedName>
    <submittedName>
        <fullName evidence="12">NADH oxidase</fullName>
        <ecNumber evidence="12">1.-.-.-</ecNumber>
    </submittedName>
</protein>
<keyword evidence="9" id="KW-0411">Iron-sulfur</keyword>
<evidence type="ECO:0000313" key="13">
    <source>
        <dbReference type="EMBL" id="RYS80112.1"/>
    </source>
</evidence>
<dbReference type="InterPro" id="IPR013785">
    <property type="entry name" value="Aldolase_TIM"/>
</dbReference>
<proteinExistence type="inferred from homology"/>
<dbReference type="Proteomes" id="UP000095787">
    <property type="component" value="Unassembled WGS sequence"/>
</dbReference>
<dbReference type="EC" id="1.-.-.-" evidence="12"/>
<evidence type="ECO:0000259" key="10">
    <source>
        <dbReference type="Pfam" id="PF00724"/>
    </source>
</evidence>
<dbReference type="PANTHER" id="PTHR42917:SF2">
    <property type="entry name" value="2,4-DIENOYL-COA REDUCTASE [(2E)-ENOYL-COA-PRODUCING]"/>
    <property type="match status" value="1"/>
</dbReference>
<evidence type="ECO:0000256" key="7">
    <source>
        <dbReference type="ARBA" id="ARBA00023002"/>
    </source>
</evidence>
<dbReference type="InterPro" id="IPR001155">
    <property type="entry name" value="OxRdtase_FMN_N"/>
</dbReference>
<dbReference type="SUPFAM" id="SSF51905">
    <property type="entry name" value="FAD/NAD(P)-binding domain"/>
    <property type="match status" value="1"/>
</dbReference>
<keyword evidence="7 12" id="KW-0560">Oxidoreductase</keyword>
<reference evidence="12 14" key="1">
    <citation type="submission" date="2015-09" db="EMBL/GenBank/DDBJ databases">
        <authorList>
            <consortium name="Pathogen Informatics"/>
        </authorList>
    </citation>
    <scope>NUCLEOTIDE SEQUENCE [LARGE SCALE GENOMIC DNA]</scope>
    <source>
        <strain evidence="12 14">2789STDY5834841</strain>
    </source>
</reference>
<dbReference type="PRINTS" id="PR00469">
    <property type="entry name" value="PNDRDTASEII"/>
</dbReference>
<dbReference type="EMBL" id="RCYR01000012">
    <property type="protein sequence ID" value="RYS80112.1"/>
    <property type="molecule type" value="Genomic_DNA"/>
</dbReference>
<dbReference type="PANTHER" id="PTHR42917">
    <property type="entry name" value="2,4-DIENOYL-COA REDUCTASE"/>
    <property type="match status" value="1"/>
</dbReference>
<comment type="similarity">
    <text evidence="3">In the N-terminal section; belongs to the NADH:flavin oxidoreductase/NADH oxidase family.</text>
</comment>
<evidence type="ECO:0000256" key="8">
    <source>
        <dbReference type="ARBA" id="ARBA00023004"/>
    </source>
</evidence>
<dbReference type="RefSeq" id="WP_004848060.1">
    <property type="nucleotide sequence ID" value="NZ_CATVPX010000027.1"/>
</dbReference>
<keyword evidence="5" id="KW-0288">FMN</keyword>
<dbReference type="InterPro" id="IPR023753">
    <property type="entry name" value="FAD/NAD-binding_dom"/>
</dbReference>
<feature type="domain" description="NADH:flavin oxidoreductase/NADH oxidase N-terminal" evidence="10">
    <location>
        <begin position="13"/>
        <end position="340"/>
    </location>
</feature>
<dbReference type="InterPro" id="IPR051793">
    <property type="entry name" value="NADH:flavin_oxidoreductase"/>
</dbReference>
<dbReference type="GO" id="GO:0016491">
    <property type="term" value="F:oxidoreductase activity"/>
    <property type="evidence" value="ECO:0007669"/>
    <property type="project" value="UniProtKB-KW"/>
</dbReference>
<dbReference type="GO" id="GO:0010181">
    <property type="term" value="F:FMN binding"/>
    <property type="evidence" value="ECO:0007669"/>
    <property type="project" value="InterPro"/>
</dbReference>
<keyword evidence="6" id="KW-0479">Metal-binding</keyword>
<evidence type="ECO:0000256" key="5">
    <source>
        <dbReference type="ARBA" id="ARBA00022643"/>
    </source>
</evidence>
<name>A0A174B4L2_9FIRM</name>
<reference evidence="13 15" key="2">
    <citation type="journal article" date="2019" name="Science, e1252229">
        <title>Invertible promoters mediate bacterial phase variation, antibiotic resistance, and host adaptation in the gut.</title>
        <authorList>
            <person name="Jiang X."/>
            <person name="Hall A.B."/>
            <person name="Arthur T.D."/>
            <person name="Plichta D.R."/>
            <person name="Covington C.T."/>
            <person name="Poyet M."/>
            <person name="Crothers J."/>
            <person name="Moses P.L."/>
            <person name="Tolonen A.C."/>
            <person name="Vlamakis H."/>
            <person name="Alm E.J."/>
            <person name="Xavier R.J."/>
        </authorList>
    </citation>
    <scope>NUCLEOTIDE SEQUENCE [LARGE SCALE GENOMIC DNA]</scope>
    <source>
        <strain evidence="15">aa_0143</strain>
        <strain evidence="13">Aa_0143</strain>
    </source>
</reference>
<evidence type="ECO:0000313" key="14">
    <source>
        <dbReference type="Proteomes" id="UP000095787"/>
    </source>
</evidence>
<evidence type="ECO:0000256" key="1">
    <source>
        <dbReference type="ARBA" id="ARBA00001917"/>
    </source>
</evidence>
<accession>A0A174B4L2</accession>
<dbReference type="GeneID" id="97329961"/>
<evidence type="ECO:0000256" key="4">
    <source>
        <dbReference type="ARBA" id="ARBA00022630"/>
    </source>
</evidence>
<feature type="domain" description="FAD/NAD(P)-binding" evidence="11">
    <location>
        <begin position="385"/>
        <end position="608"/>
    </location>
</feature>
<dbReference type="EMBL" id="CYZO01000013">
    <property type="protein sequence ID" value="CUN94538.1"/>
    <property type="molecule type" value="Genomic_DNA"/>
</dbReference>
<dbReference type="Gene3D" id="3.40.50.720">
    <property type="entry name" value="NAD(P)-binding Rossmann-like Domain"/>
    <property type="match status" value="2"/>
</dbReference>
<evidence type="ECO:0000256" key="9">
    <source>
        <dbReference type="ARBA" id="ARBA00023014"/>
    </source>
</evidence>
<sequence length="645" mass="70929">MNEQKMNYEHVLSPIKIGPMTLKNRVSFTPVWPSFATADGHVNRELIEWVRDIVKGGAACINIGCGCVNRNLPPFVTHLLRMSEESVVNEMTILSDLVHMYQCKIGIELFAINMYGGNFADRDHNGDKPAVELDPTYMTKEQIKEYIEDFALAAERAVRCGVDSLVIHGAHGQLPGCFLNKRINERTDEYGADTIENASRFTVELLAAVREKIKDRLAIEYRINANDMIEGSPSLDEVIAFVKRIEPYIDLLHVSRGMHSEQKLAPYMNQPIYYDHGINIEDAAKIRKEISVPVTVVGSVTLEQAEQYIAEGKADMVSMARGLMADPMVVKNAKSGCPENTRPCVRCNYCINRTHYDLAPVRCSVNAELGMETLYMNLGNTLPKRIAVIGGGPAGIEAARTAAQRGHTVDLYEKEDHLGGVLTMAGAPKFKQDIKKYVEWTIHSISGQERVSVHLNSEVRAEDLKGKDYDAVIVAVGAEPVIPKFAKGREDVVWVGDVELGKVSAKKQVVIVGAGLTGCEAALSLAKAGKEVTLVDMIDVCDFGRGGAKFNQIALRGLLEAEQVKMIGGVKMNIEGDRIVFVKNEKTIELSYEQIILSLGVKANEEKVQAFADAGREVVFVGDCNTKIGTLYHAVHTAHEAASVL</sequence>
<comment type="cofactor">
    <cofactor evidence="1">
        <name>FMN</name>
        <dbReference type="ChEBI" id="CHEBI:58210"/>
    </cofactor>
</comment>
<comment type="cofactor">
    <cofactor evidence="2">
        <name>[4Fe-4S] cluster</name>
        <dbReference type="ChEBI" id="CHEBI:49883"/>
    </cofactor>
</comment>
<keyword evidence="4" id="KW-0285">Flavoprotein</keyword>
<dbReference type="Pfam" id="PF07992">
    <property type="entry name" value="Pyr_redox_2"/>
    <property type="match status" value="1"/>
</dbReference>
<evidence type="ECO:0000313" key="15">
    <source>
        <dbReference type="Proteomes" id="UP000292665"/>
    </source>
</evidence>
<dbReference type="GO" id="GO:0046872">
    <property type="term" value="F:metal ion binding"/>
    <property type="evidence" value="ECO:0007669"/>
    <property type="project" value="UniProtKB-KW"/>
</dbReference>
<dbReference type="SUPFAM" id="SSF51395">
    <property type="entry name" value="FMN-linked oxidoreductases"/>
    <property type="match status" value="1"/>
</dbReference>
<dbReference type="GO" id="GO:0051536">
    <property type="term" value="F:iron-sulfur cluster binding"/>
    <property type="evidence" value="ECO:0007669"/>
    <property type="project" value="UniProtKB-KW"/>
</dbReference>
<dbReference type="Pfam" id="PF00724">
    <property type="entry name" value="Oxidored_FMN"/>
    <property type="match status" value="1"/>
</dbReference>
<dbReference type="Proteomes" id="UP000292665">
    <property type="component" value="Unassembled WGS sequence"/>
</dbReference>
<organism evidence="12 14">
    <name type="scientific">[Ruminococcus] torques</name>
    <dbReference type="NCBI Taxonomy" id="33039"/>
    <lineage>
        <taxon>Bacteria</taxon>
        <taxon>Bacillati</taxon>
        <taxon>Bacillota</taxon>
        <taxon>Clostridia</taxon>
        <taxon>Lachnospirales</taxon>
        <taxon>Lachnospiraceae</taxon>
        <taxon>Mediterraneibacter</taxon>
    </lineage>
</organism>
<dbReference type="Gene3D" id="3.20.20.70">
    <property type="entry name" value="Aldolase class I"/>
    <property type="match status" value="1"/>
</dbReference>
<evidence type="ECO:0000256" key="2">
    <source>
        <dbReference type="ARBA" id="ARBA00001966"/>
    </source>
</evidence>
<evidence type="ECO:0000256" key="6">
    <source>
        <dbReference type="ARBA" id="ARBA00022723"/>
    </source>
</evidence>
<keyword evidence="8" id="KW-0408">Iron</keyword>
<evidence type="ECO:0000259" key="11">
    <source>
        <dbReference type="Pfam" id="PF07992"/>
    </source>
</evidence>
<dbReference type="PRINTS" id="PR00368">
    <property type="entry name" value="FADPNR"/>
</dbReference>